<evidence type="ECO:0000256" key="2">
    <source>
        <dbReference type="SAM" id="SignalP"/>
    </source>
</evidence>
<organism evidence="3 4">
    <name type="scientific">Globodera rostochiensis</name>
    <name type="common">Golden nematode worm</name>
    <name type="synonym">Heterodera rostochiensis</name>
    <dbReference type="NCBI Taxonomy" id="31243"/>
    <lineage>
        <taxon>Eukaryota</taxon>
        <taxon>Metazoa</taxon>
        <taxon>Ecdysozoa</taxon>
        <taxon>Nematoda</taxon>
        <taxon>Chromadorea</taxon>
        <taxon>Rhabditida</taxon>
        <taxon>Tylenchina</taxon>
        <taxon>Tylenchomorpha</taxon>
        <taxon>Tylenchoidea</taxon>
        <taxon>Heteroderidae</taxon>
        <taxon>Heteroderinae</taxon>
        <taxon>Globodera</taxon>
    </lineage>
</organism>
<keyword evidence="2" id="KW-0732">Signal</keyword>
<accession>A0A914IAP1</accession>
<feature type="chain" id="PRO_5038138470" evidence="2">
    <location>
        <begin position="22"/>
        <end position="135"/>
    </location>
</feature>
<keyword evidence="1" id="KW-0812">Transmembrane</keyword>
<proteinExistence type="predicted"/>
<evidence type="ECO:0000256" key="1">
    <source>
        <dbReference type="SAM" id="Phobius"/>
    </source>
</evidence>
<evidence type="ECO:0000313" key="4">
    <source>
        <dbReference type="WBParaSite" id="Gr19_v10_g8220.t1"/>
    </source>
</evidence>
<sequence length="135" mass="14836">MYKFAIFVIIFCAPNINIICGLNCWTEVKTTHPEGFGLSLRKMRCPEGGGTKMQCAETKCVTRNGYTTVGKACADRLYCETTRSACEFGGDGRLEMCDLCDGDLCNGTGTMRSQWPFALSFCAVVLVQLLTSKLM</sequence>
<dbReference type="AlphaFoldDB" id="A0A914IAP1"/>
<dbReference type="WBParaSite" id="Gr19_v10_g8220.t1">
    <property type="protein sequence ID" value="Gr19_v10_g8220.t1"/>
    <property type="gene ID" value="Gr19_v10_g8220"/>
</dbReference>
<feature type="signal peptide" evidence="2">
    <location>
        <begin position="1"/>
        <end position="21"/>
    </location>
</feature>
<keyword evidence="1" id="KW-0472">Membrane</keyword>
<feature type="transmembrane region" description="Helical" evidence="1">
    <location>
        <begin position="115"/>
        <end position="131"/>
    </location>
</feature>
<name>A0A914IAP1_GLORO</name>
<dbReference type="Proteomes" id="UP000887572">
    <property type="component" value="Unplaced"/>
</dbReference>
<reference evidence="4" key="1">
    <citation type="submission" date="2022-11" db="UniProtKB">
        <authorList>
            <consortium name="WormBaseParasite"/>
        </authorList>
    </citation>
    <scope>IDENTIFICATION</scope>
</reference>
<protein>
    <submittedName>
        <fullName evidence="4">Uncharacterized protein</fullName>
    </submittedName>
</protein>
<keyword evidence="1" id="KW-1133">Transmembrane helix</keyword>
<evidence type="ECO:0000313" key="3">
    <source>
        <dbReference type="Proteomes" id="UP000887572"/>
    </source>
</evidence>
<keyword evidence="3" id="KW-1185">Reference proteome</keyword>